<dbReference type="PANTHER" id="PTHR10151:SF120">
    <property type="entry name" value="BIS(5'-ADENOSYL)-TRIPHOSPHATASE"/>
    <property type="match status" value="1"/>
</dbReference>
<dbReference type="EMBL" id="CP102290">
    <property type="protein sequence ID" value="UWP59752.1"/>
    <property type="molecule type" value="Genomic_DNA"/>
</dbReference>
<dbReference type="InterPro" id="IPR002591">
    <property type="entry name" value="Phosphodiest/P_Trfase"/>
</dbReference>
<accession>A0ABY5VHI3</accession>
<protein>
    <submittedName>
        <fullName evidence="1">Alkaline phosphatase family protein</fullName>
    </submittedName>
</protein>
<dbReference type="Proteomes" id="UP001060164">
    <property type="component" value="Chromosome"/>
</dbReference>
<reference evidence="1" key="1">
    <citation type="journal article" date="2022" name="Cell">
        <title>Design, construction, and in vivo augmentation of a complex gut microbiome.</title>
        <authorList>
            <person name="Cheng A.G."/>
            <person name="Ho P.Y."/>
            <person name="Aranda-Diaz A."/>
            <person name="Jain S."/>
            <person name="Yu F.B."/>
            <person name="Meng X."/>
            <person name="Wang M."/>
            <person name="Iakiviak M."/>
            <person name="Nagashima K."/>
            <person name="Zhao A."/>
            <person name="Murugkar P."/>
            <person name="Patil A."/>
            <person name="Atabakhsh K."/>
            <person name="Weakley A."/>
            <person name="Yan J."/>
            <person name="Brumbaugh A.R."/>
            <person name="Higginbottom S."/>
            <person name="Dimas A."/>
            <person name="Shiver A.L."/>
            <person name="Deutschbauer A."/>
            <person name="Neff N."/>
            <person name="Sonnenburg J.L."/>
            <person name="Huang K.C."/>
            <person name="Fischbach M.A."/>
        </authorList>
    </citation>
    <scope>NUCLEOTIDE SEQUENCE</scope>
    <source>
        <strain evidence="1">DSM 19829</strain>
    </source>
</reference>
<keyword evidence="2" id="KW-1185">Reference proteome</keyword>
<dbReference type="InterPro" id="IPR017850">
    <property type="entry name" value="Alkaline_phosphatase_core_sf"/>
</dbReference>
<proteinExistence type="predicted"/>
<dbReference type="PANTHER" id="PTHR10151">
    <property type="entry name" value="ECTONUCLEOTIDE PYROPHOSPHATASE/PHOSPHODIESTERASE"/>
    <property type="match status" value="1"/>
</dbReference>
<evidence type="ECO:0000313" key="2">
    <source>
        <dbReference type="Proteomes" id="UP001060164"/>
    </source>
</evidence>
<dbReference type="Pfam" id="PF01663">
    <property type="entry name" value="Phosphodiest"/>
    <property type="match status" value="2"/>
</dbReference>
<gene>
    <name evidence="1" type="ORF">NQ502_01435</name>
</gene>
<dbReference type="Gene3D" id="3.40.720.10">
    <property type="entry name" value="Alkaline Phosphatase, subunit A"/>
    <property type="match status" value="2"/>
</dbReference>
<dbReference type="SUPFAM" id="SSF53649">
    <property type="entry name" value="Alkaline phosphatase-like"/>
    <property type="match status" value="1"/>
</dbReference>
<sequence length="221" mass="24453">MLNEFSGKMKRCLMKGRLLVWYLDGFGYRMYEYAKDAGCIPYIAGAFDVSPVSSVSPPLTAPALATMLTGLLPQEHGVTDRSVRKLAYPTIFDEISGTAAWLEGDSVILKTPFRPRLHTDQNGEGCDSWICRSVEREIAAGTEFIFAHLHQIDDCGHTYGPYGAGTLHQIKETDSRMARICENFSGHMLLISDHGMHAEAGGGEHGTDCEEDMLAVWGEYR</sequence>
<dbReference type="RefSeq" id="WP_044983309.1">
    <property type="nucleotide sequence ID" value="NZ_CABLBR010000017.1"/>
</dbReference>
<organism evidence="1 2">
    <name type="scientific">Ruminococcus gauvreauii</name>
    <dbReference type="NCBI Taxonomy" id="438033"/>
    <lineage>
        <taxon>Bacteria</taxon>
        <taxon>Bacillati</taxon>
        <taxon>Bacillota</taxon>
        <taxon>Clostridia</taxon>
        <taxon>Eubacteriales</taxon>
        <taxon>Oscillospiraceae</taxon>
        <taxon>Ruminococcus</taxon>
    </lineage>
</organism>
<evidence type="ECO:0000313" key="1">
    <source>
        <dbReference type="EMBL" id="UWP59752.1"/>
    </source>
</evidence>
<name>A0ABY5VHI3_9FIRM</name>